<proteinExistence type="predicted"/>
<name>I6ZJ66_ENCRO</name>
<dbReference type="Pfam" id="PF02466">
    <property type="entry name" value="Tim17"/>
    <property type="match status" value="1"/>
</dbReference>
<dbReference type="Proteomes" id="UP000010094">
    <property type="component" value="Chromosome VII"/>
</dbReference>
<dbReference type="EMBL" id="CP003524">
    <property type="protein sequence ID" value="AFN83268.1"/>
    <property type="molecule type" value="Genomic_DNA"/>
</dbReference>
<protein>
    <submittedName>
        <fullName evidence="1">Translocase Tim22/17-like protein</fullName>
    </submittedName>
</protein>
<evidence type="ECO:0000313" key="1">
    <source>
        <dbReference type="EMBL" id="AFN83268.1"/>
    </source>
</evidence>
<dbReference type="AlphaFoldDB" id="I6ZJ66"/>
<dbReference type="GeneID" id="20521576"/>
<dbReference type="OrthoDB" id="75343at2759"/>
<evidence type="ECO:0000313" key="2">
    <source>
        <dbReference type="Proteomes" id="UP000010094"/>
    </source>
</evidence>
<dbReference type="VEuPathDB" id="MicrosporidiaDB:EROM_070170"/>
<reference evidence="1 2" key="1">
    <citation type="journal article" date="2012" name="Proc. Natl. Acad. Sci. U.S.A.">
        <title>Gain and loss of multiple functionally related, horizontally transferred genes in the reduced genomes of two microsporidian parasites.</title>
        <authorList>
            <person name="Pombert J.-F."/>
            <person name="Selman M."/>
            <person name="Burki F."/>
            <person name="Bardell F.T."/>
            <person name="Farinelli L."/>
            <person name="Solter L.F."/>
            <person name="Whitman D.W."/>
            <person name="Weiss L.M."/>
            <person name="Corradi N."/>
            <person name="Keeling P.J."/>
        </authorList>
    </citation>
    <scope>NUCLEOTIDE SEQUENCE [LARGE SCALE GENOMIC DNA]</scope>
    <source>
        <strain evidence="1 2">SJ-2008</strain>
    </source>
</reference>
<sequence>MKISRNNFQKNQVPNMNMKSIREKIEKVKPHFLKVASDTLQGYAFGCMVGVFSSSKKPTLSSIHESGKSFAKISLVYSTTESSLQLYGSENAPLNSFISGVVAGGLGVNDKSKRTIFAGAASFGLYTGMSSAFSVRGQK</sequence>
<organism evidence="1 2">
    <name type="scientific">Encephalitozoon romaleae (strain SJ-2008)</name>
    <name type="common">Microsporidian parasite</name>
    <dbReference type="NCBI Taxonomy" id="1178016"/>
    <lineage>
        <taxon>Eukaryota</taxon>
        <taxon>Fungi</taxon>
        <taxon>Fungi incertae sedis</taxon>
        <taxon>Microsporidia</taxon>
        <taxon>Unikaryonidae</taxon>
        <taxon>Encephalitozoon</taxon>
    </lineage>
</organism>
<keyword evidence="2" id="KW-1185">Reference proteome</keyword>
<dbReference type="KEGG" id="ero:EROM_070170"/>
<dbReference type="HOGENOM" id="CLU_164171_0_0_1"/>
<accession>I6ZJ66</accession>
<gene>
    <name evidence="1" type="ordered locus">EROM_070170</name>
</gene>
<dbReference type="RefSeq" id="XP_009264765.1">
    <property type="nucleotide sequence ID" value="XM_009266490.1"/>
</dbReference>